<proteinExistence type="predicted"/>
<accession>A0A2Z2M3F1</accession>
<dbReference type="AlphaFoldDB" id="A0A2Z2M3F1"/>
<keyword evidence="2" id="KW-1185">Reference proteome</keyword>
<gene>
    <name evidence="1" type="ORF">A3K92_01040</name>
</gene>
<name>A0A2Z2M3F1_THEGO</name>
<dbReference type="GeneID" id="33331090"/>
<dbReference type="InterPro" id="IPR005358">
    <property type="entry name" value="Puta_zinc/iron-chelating_dom"/>
</dbReference>
<sequence length="174" mass="20474">MNLETRLVATIDLKTLDVTIHSRVKFKCVENCGKCCRELEIPLRDEDIERIEELGYNAWEFVDYEKLFYRGDKFLGYGLKKRPFDDSCVFLDPETKRCRIYKHRPLACRLYPFVFIKKGDKMEVHIKLDSLCPGIDHPEGEPVTAEFILREYGEVIEEYHTKTTKESGTLAERK</sequence>
<dbReference type="EMBL" id="CP014855">
    <property type="protein sequence ID" value="ASJ00170.1"/>
    <property type="molecule type" value="Genomic_DNA"/>
</dbReference>
<dbReference type="Pfam" id="PF03692">
    <property type="entry name" value="CxxCxxCC"/>
    <property type="match status" value="1"/>
</dbReference>
<organism evidence="1 2">
    <name type="scientific">Thermococcus gorgonarius</name>
    <dbReference type="NCBI Taxonomy" id="71997"/>
    <lineage>
        <taxon>Archaea</taxon>
        <taxon>Methanobacteriati</taxon>
        <taxon>Methanobacteriota</taxon>
        <taxon>Thermococci</taxon>
        <taxon>Thermococcales</taxon>
        <taxon>Thermococcaceae</taxon>
        <taxon>Thermococcus</taxon>
    </lineage>
</organism>
<dbReference type="Proteomes" id="UP000250134">
    <property type="component" value="Chromosome"/>
</dbReference>
<dbReference type="KEGG" id="tgg:A3K92_01040"/>
<dbReference type="PANTHER" id="PTHR35866:SF2">
    <property type="entry name" value="YKGJ FAMILY CYSTEINE CLUSTER PROTEIN"/>
    <property type="match status" value="1"/>
</dbReference>
<dbReference type="RefSeq" id="WP_088884512.1">
    <property type="nucleotide sequence ID" value="NZ_CP014855.1"/>
</dbReference>
<dbReference type="PANTHER" id="PTHR35866">
    <property type="entry name" value="PUTATIVE-RELATED"/>
    <property type="match status" value="1"/>
</dbReference>
<evidence type="ECO:0000313" key="2">
    <source>
        <dbReference type="Proteomes" id="UP000250134"/>
    </source>
</evidence>
<evidence type="ECO:0000313" key="1">
    <source>
        <dbReference type="EMBL" id="ASJ00170.1"/>
    </source>
</evidence>
<dbReference type="OrthoDB" id="36424at2157"/>
<protein>
    <submittedName>
        <fullName evidence="1">Fe-S-cluster oxidoreductase</fullName>
    </submittedName>
</protein>
<reference evidence="1 2" key="1">
    <citation type="submission" date="2016-03" db="EMBL/GenBank/DDBJ databases">
        <title>Complete genome sequence of Thermococcus gorgonarius.</title>
        <authorList>
            <person name="Oger P.M."/>
        </authorList>
    </citation>
    <scope>NUCLEOTIDE SEQUENCE [LARGE SCALE GENOMIC DNA]</scope>
    <source>
        <strain evidence="1 2">W-12</strain>
    </source>
</reference>